<evidence type="ECO:0000259" key="1">
    <source>
        <dbReference type="PROSITE" id="PS51819"/>
    </source>
</evidence>
<keyword evidence="2" id="KW-0614">Plasmid</keyword>
<evidence type="ECO:0000313" key="3">
    <source>
        <dbReference type="Proteomes" id="UP000001916"/>
    </source>
</evidence>
<dbReference type="Pfam" id="PF00903">
    <property type="entry name" value="Glyoxalase"/>
    <property type="match status" value="1"/>
</dbReference>
<dbReference type="InterPro" id="IPR037523">
    <property type="entry name" value="VOC_core"/>
</dbReference>
<dbReference type="PANTHER" id="PTHR36113">
    <property type="entry name" value="LYASE, PUTATIVE-RELATED-RELATED"/>
    <property type="match status" value="1"/>
</dbReference>
<organism evidence="2 3">
    <name type="scientific">Allomeiothermus silvanus (strain ATCC 700542 / DSM 9946 / NBRC 106475 / NCIMB 13440 / VI-R2)</name>
    <name type="common">Thermus silvanus</name>
    <dbReference type="NCBI Taxonomy" id="526227"/>
    <lineage>
        <taxon>Bacteria</taxon>
        <taxon>Thermotogati</taxon>
        <taxon>Deinococcota</taxon>
        <taxon>Deinococci</taxon>
        <taxon>Thermales</taxon>
        <taxon>Thermaceae</taxon>
        <taxon>Allomeiothermus</taxon>
    </lineage>
</organism>
<dbReference type="InterPro" id="IPR029068">
    <property type="entry name" value="Glyas_Bleomycin-R_OHBP_Dase"/>
</dbReference>
<dbReference type="HOGENOM" id="CLU_1467445_0_0_0"/>
<proteinExistence type="predicted"/>
<dbReference type="Proteomes" id="UP000001916">
    <property type="component" value="Plasmid pMESIL01"/>
</dbReference>
<reference evidence="2 3" key="1">
    <citation type="journal article" date="2010" name="Stand. Genomic Sci.">
        <title>Complete genome sequence of Meiothermus silvanus type strain (VI-R2).</title>
        <authorList>
            <person name="Sikorski J."/>
            <person name="Tindall B.J."/>
            <person name="Lowry S."/>
            <person name="Lucas S."/>
            <person name="Nolan M."/>
            <person name="Copeland A."/>
            <person name="Glavina Del Rio T."/>
            <person name="Tice H."/>
            <person name="Cheng J.F."/>
            <person name="Han C."/>
            <person name="Pitluck S."/>
            <person name="Liolios K."/>
            <person name="Ivanova N."/>
            <person name="Mavromatis K."/>
            <person name="Mikhailova N."/>
            <person name="Pati A."/>
            <person name="Goodwin L."/>
            <person name="Chen A."/>
            <person name="Palaniappan K."/>
            <person name="Land M."/>
            <person name="Hauser L."/>
            <person name="Chang Y.J."/>
            <person name="Jeffries C.D."/>
            <person name="Rohde M."/>
            <person name="Goker M."/>
            <person name="Woyke T."/>
            <person name="Bristow J."/>
            <person name="Eisen J.A."/>
            <person name="Markowitz V."/>
            <person name="Hugenholtz P."/>
            <person name="Kyrpides N.C."/>
            <person name="Klenk H.P."/>
            <person name="Lapidus A."/>
        </authorList>
    </citation>
    <scope>NUCLEOTIDE SEQUENCE [LARGE SCALE GENOMIC DNA]</scope>
    <source>
        <strain evidence="3">ATCC 700542 / DSM 9946 / VI-R2</strain>
        <plasmid evidence="3">Plasmid pMESIL01</plasmid>
    </source>
</reference>
<dbReference type="AlphaFoldDB" id="D7BJB9"/>
<feature type="domain" description="VOC" evidence="1">
    <location>
        <begin position="22"/>
        <end position="153"/>
    </location>
</feature>
<dbReference type="CDD" id="cd06587">
    <property type="entry name" value="VOC"/>
    <property type="match status" value="1"/>
</dbReference>
<sequence length="170" mass="18739">MSSIQPALALPDRWGLKAPFAAIHHVALVTSDMKKTVAFYRDVLGAQVAMAHRLPADDGRRHYFITVAPNTVLAFFETPEAELPAYQPPIQPKTGRTLDHIAFFVESEAALEAWHTRLQGQASHLSEIQTLQGVVRAFFFADPNGVVLEVMAETPKGFGFPNLDDPDPAY</sequence>
<dbReference type="SUPFAM" id="SSF54593">
    <property type="entry name" value="Glyoxalase/Bleomycin resistance protein/Dihydroxybiphenyl dioxygenase"/>
    <property type="match status" value="1"/>
</dbReference>
<dbReference type="RefSeq" id="WP_013159755.1">
    <property type="nucleotide sequence ID" value="NC_014213.1"/>
</dbReference>
<dbReference type="InterPro" id="IPR004360">
    <property type="entry name" value="Glyas_Fos-R_dOase_dom"/>
</dbReference>
<dbReference type="PROSITE" id="PS51819">
    <property type="entry name" value="VOC"/>
    <property type="match status" value="1"/>
</dbReference>
<dbReference type="OrthoDB" id="152104at2"/>
<name>D7BJB9_ALLS1</name>
<dbReference type="InterPro" id="IPR051332">
    <property type="entry name" value="Fosfomycin_Res_Enzymes"/>
</dbReference>
<keyword evidence="3" id="KW-1185">Reference proteome</keyword>
<protein>
    <recommendedName>
        <fullName evidence="1">VOC domain-containing protein</fullName>
    </recommendedName>
</protein>
<dbReference type="EMBL" id="CP002043">
    <property type="protein sequence ID" value="ADH65275.1"/>
    <property type="molecule type" value="Genomic_DNA"/>
</dbReference>
<dbReference type="eggNOG" id="COG0346">
    <property type="taxonomic scope" value="Bacteria"/>
</dbReference>
<dbReference type="PANTHER" id="PTHR36113:SF1">
    <property type="entry name" value="GLYOXALASE_BLEOMYCIN RESISTANCE PROTEIN_DIOXYGENASE"/>
    <property type="match status" value="1"/>
</dbReference>
<accession>D7BJB9</accession>
<geneLocation type="plasmid" evidence="2 3">
    <name>pMESIL01</name>
</geneLocation>
<dbReference type="Gene3D" id="3.10.180.10">
    <property type="entry name" value="2,3-Dihydroxybiphenyl 1,2-Dioxygenase, domain 1"/>
    <property type="match status" value="1"/>
</dbReference>
<evidence type="ECO:0000313" key="2">
    <source>
        <dbReference type="EMBL" id="ADH65275.1"/>
    </source>
</evidence>
<gene>
    <name evidence="2" type="ORF">Mesil_3471</name>
</gene>
<dbReference type="KEGG" id="msv:Mesil_3471"/>